<name>A0A078AP31_STYLE</name>
<keyword evidence="2" id="KW-1185">Reference proteome</keyword>
<proteinExistence type="predicted"/>
<reference evidence="1 2" key="1">
    <citation type="submission" date="2014-06" db="EMBL/GenBank/DDBJ databases">
        <authorList>
            <person name="Swart Estienne"/>
        </authorList>
    </citation>
    <scope>NUCLEOTIDE SEQUENCE [LARGE SCALE GENOMIC DNA]</scope>
    <source>
        <strain evidence="1 2">130c</strain>
    </source>
</reference>
<dbReference type="AlphaFoldDB" id="A0A078AP31"/>
<dbReference type="InParanoid" id="A0A078AP31"/>
<organism evidence="1 2">
    <name type="scientific">Stylonychia lemnae</name>
    <name type="common">Ciliate</name>
    <dbReference type="NCBI Taxonomy" id="5949"/>
    <lineage>
        <taxon>Eukaryota</taxon>
        <taxon>Sar</taxon>
        <taxon>Alveolata</taxon>
        <taxon>Ciliophora</taxon>
        <taxon>Intramacronucleata</taxon>
        <taxon>Spirotrichea</taxon>
        <taxon>Stichotrichia</taxon>
        <taxon>Sporadotrichida</taxon>
        <taxon>Oxytrichidae</taxon>
        <taxon>Stylonychinae</taxon>
        <taxon>Stylonychia</taxon>
    </lineage>
</organism>
<evidence type="ECO:0000313" key="2">
    <source>
        <dbReference type="Proteomes" id="UP000039865"/>
    </source>
</evidence>
<evidence type="ECO:0000313" key="1">
    <source>
        <dbReference type="EMBL" id="CDW82723.1"/>
    </source>
</evidence>
<protein>
    <submittedName>
        <fullName evidence="1">Uncharacterized protein</fullName>
    </submittedName>
</protein>
<dbReference type="Proteomes" id="UP000039865">
    <property type="component" value="Unassembled WGS sequence"/>
</dbReference>
<dbReference type="EMBL" id="CCKQ01011185">
    <property type="protein sequence ID" value="CDW82723.1"/>
    <property type="molecule type" value="Genomic_DNA"/>
</dbReference>
<accession>A0A078AP31</accession>
<gene>
    <name evidence="1" type="primary">Contig17942.g19071</name>
    <name evidence="1" type="ORF">STYLEM_11757</name>
</gene>
<sequence>MRNQSTKRIIITERKNQTVLRSVSKTPSSTKNLKPAIYLNNKQILKNVTSKLYNSHNRSLSERKLSSSHQNCNSEKNLLKSMKFEIPAKYVSEVNPTLASDDYKDYIKSLADHKDGGDYLQFLRQFVYLKPQPHKPGCFYTQRYKGPNHKFYFHFISEPSTWWDRFAKKFEDTNQSKEQGIIFLHDMLEFIKLTFEKGQRSPYQKYLFMMDYYDKILYEDHAKLNSQIMSIFDFYYNGIKQFRKPKQYTRFLNIIIISLQSLFEKISSGAKFMLKFQIQSSSIEFFDKYASSLADKIEEKEFDAEFKSKLKLYFEQGKYDLLVQSYDILRKYMYINSSVTVDSIMQHLRSVIVLFTARLKEEQEFQRHVCEKSIIYDLVTDGFKSTNHGYNDNQLNEFCSLITYLLEEARWNKKIFHYLSKINYKQLMEIEHNKENNFLKQINDDFRVIHSIRRIYQVQIYAACA</sequence>